<evidence type="ECO:0000256" key="9">
    <source>
        <dbReference type="ARBA" id="ARBA00022908"/>
    </source>
</evidence>
<evidence type="ECO:0000256" key="14">
    <source>
        <dbReference type="ARBA" id="ARBA00048173"/>
    </source>
</evidence>
<evidence type="ECO:0000256" key="5">
    <source>
        <dbReference type="ARBA" id="ARBA00022759"/>
    </source>
</evidence>
<dbReference type="GO" id="GO:0005634">
    <property type="term" value="C:nucleus"/>
    <property type="evidence" value="ECO:0007669"/>
    <property type="project" value="UniProtKB-ARBA"/>
</dbReference>
<dbReference type="GO" id="GO:0003677">
    <property type="term" value="F:DNA binding"/>
    <property type="evidence" value="ECO:0007669"/>
    <property type="project" value="UniProtKB-KW"/>
</dbReference>
<dbReference type="PROSITE" id="PS50994">
    <property type="entry name" value="INTEGRASE"/>
    <property type="match status" value="1"/>
</dbReference>
<protein>
    <submittedName>
        <fullName evidence="18">Integrase catalytic core</fullName>
    </submittedName>
</protein>
<dbReference type="GO" id="GO:0016787">
    <property type="term" value="F:hydrolase activity"/>
    <property type="evidence" value="ECO:0007669"/>
    <property type="project" value="UniProtKB-KW"/>
</dbReference>
<gene>
    <name evidence="18" type="ORF">MPH_04136</name>
</gene>
<keyword evidence="8" id="KW-0694">RNA-binding</keyword>
<keyword evidence="11" id="KW-0239">DNA-directed DNA polymerase</keyword>
<comment type="caution">
    <text evidence="18">The sequence shown here is derived from an EMBL/GenBank/DDBJ whole genome shotgun (WGS) entry which is preliminary data.</text>
</comment>
<dbReference type="InterPro" id="IPR057670">
    <property type="entry name" value="SH3_retrovirus"/>
</dbReference>
<dbReference type="GO" id="GO:0003723">
    <property type="term" value="F:RNA binding"/>
    <property type="evidence" value="ECO:0007669"/>
    <property type="project" value="UniProtKB-KW"/>
</dbReference>
<dbReference type="Proteomes" id="UP000007129">
    <property type="component" value="Unassembled WGS sequence"/>
</dbReference>
<dbReference type="PANTHER" id="PTHR42648:SF11">
    <property type="entry name" value="TRANSPOSON TY4-P GAG-POL POLYPROTEIN"/>
    <property type="match status" value="1"/>
</dbReference>
<evidence type="ECO:0000256" key="4">
    <source>
        <dbReference type="ARBA" id="ARBA00022723"/>
    </source>
</evidence>
<evidence type="ECO:0000256" key="13">
    <source>
        <dbReference type="ARBA" id="ARBA00023172"/>
    </source>
</evidence>
<dbReference type="InterPro" id="IPR039537">
    <property type="entry name" value="Retrotran_Ty1/copia-like"/>
</dbReference>
<dbReference type="STRING" id="1126212.K2R888"/>
<dbReference type="PANTHER" id="PTHR42648">
    <property type="entry name" value="TRANSPOSASE, PUTATIVE-RELATED"/>
    <property type="match status" value="1"/>
</dbReference>
<dbReference type="InterPro" id="IPR001584">
    <property type="entry name" value="Integrase_cat-core"/>
</dbReference>
<keyword evidence="2" id="KW-0548">Nucleotidyltransferase</keyword>
<evidence type="ECO:0000256" key="16">
    <source>
        <dbReference type="SAM" id="MobiDB-lite"/>
    </source>
</evidence>
<evidence type="ECO:0000256" key="7">
    <source>
        <dbReference type="ARBA" id="ARBA00022842"/>
    </source>
</evidence>
<dbReference type="GO" id="GO:0003964">
    <property type="term" value="F:RNA-directed DNA polymerase activity"/>
    <property type="evidence" value="ECO:0007669"/>
    <property type="project" value="UniProtKB-KW"/>
</dbReference>
<keyword evidence="7" id="KW-0460">Magnesium</keyword>
<dbReference type="AlphaFoldDB" id="K2R888"/>
<dbReference type="Gene3D" id="3.30.420.10">
    <property type="entry name" value="Ribonuclease H-like superfamily/Ribonuclease H"/>
    <property type="match status" value="1"/>
</dbReference>
<dbReference type="GO" id="GO:0015074">
    <property type="term" value="P:DNA integration"/>
    <property type="evidence" value="ECO:0007669"/>
    <property type="project" value="UniProtKB-KW"/>
</dbReference>
<keyword evidence="9" id="KW-0229">DNA integration</keyword>
<sequence>MDHGITPETSAPATPEQNGHSERSGGVLLTKARAMRIGANLPERLRPETIRAAAYIHNRTPIKKLVWTTPFEKITGNKPNLSHLKAYGCKAYSLRKDLPRTHKLAERAFIGYLVGYDSTNIFCIWIPSQDKVIRTRDVTFDKTSFYDPTETNIGKILGKEVIETLNAPNLPSIYGLMPQEESESSSHYEGTNDAQATIQSQAEKDSSTRQLPTPSESVEPQIQALVPQEAVEQQEQAQEQTKQRLGPLLPAQYDTPPQPGAAPGNRAPRGADIAADITEEMIIPEKSSRSSRNQNPNYSNDPFKKPRKPRKEAYAATLAQTQVYPKSTFYNAFSAAIHTLRPTTTLHRDNLPPEPKNFEELLNHPFKDEFLTALLEEIKKLEQIQTWK</sequence>
<keyword evidence="1" id="KW-0815">Transposition</keyword>
<dbReference type="GO" id="GO:0006310">
    <property type="term" value="P:DNA recombination"/>
    <property type="evidence" value="ECO:0007669"/>
    <property type="project" value="UniProtKB-KW"/>
</dbReference>
<feature type="compositionally biased region" description="Polar residues" evidence="16">
    <location>
        <begin position="7"/>
        <end position="18"/>
    </location>
</feature>
<evidence type="ECO:0000256" key="3">
    <source>
        <dbReference type="ARBA" id="ARBA00022722"/>
    </source>
</evidence>
<evidence type="ECO:0000256" key="12">
    <source>
        <dbReference type="ARBA" id="ARBA00023125"/>
    </source>
</evidence>
<feature type="compositionally biased region" description="Polar residues" evidence="16">
    <location>
        <begin position="208"/>
        <end position="220"/>
    </location>
</feature>
<dbReference type="GO" id="GO:0046872">
    <property type="term" value="F:metal ion binding"/>
    <property type="evidence" value="ECO:0007669"/>
    <property type="project" value="UniProtKB-KW"/>
</dbReference>
<keyword evidence="11" id="KW-0808">Transferase</keyword>
<evidence type="ECO:0000313" key="19">
    <source>
        <dbReference type="Proteomes" id="UP000007129"/>
    </source>
</evidence>
<evidence type="ECO:0000313" key="18">
    <source>
        <dbReference type="EMBL" id="EKG18601.1"/>
    </source>
</evidence>
<dbReference type="InterPro" id="IPR036397">
    <property type="entry name" value="RNaseH_sf"/>
</dbReference>
<keyword evidence="5" id="KW-0255">Endonuclease</keyword>
<evidence type="ECO:0000256" key="2">
    <source>
        <dbReference type="ARBA" id="ARBA00022695"/>
    </source>
</evidence>
<keyword evidence="10" id="KW-0695">RNA-directed DNA polymerase</keyword>
<keyword evidence="4" id="KW-0479">Metal-binding</keyword>
<dbReference type="HOGENOM" id="CLU_711877_0_0_1"/>
<evidence type="ECO:0000256" key="8">
    <source>
        <dbReference type="ARBA" id="ARBA00022884"/>
    </source>
</evidence>
<feature type="compositionally biased region" description="Polar residues" evidence="16">
    <location>
        <begin position="185"/>
        <end position="201"/>
    </location>
</feature>
<evidence type="ECO:0000256" key="11">
    <source>
        <dbReference type="ARBA" id="ARBA00022932"/>
    </source>
</evidence>
<feature type="region of interest" description="Disordered" evidence="16">
    <location>
        <begin position="173"/>
        <end position="221"/>
    </location>
</feature>
<dbReference type="SUPFAM" id="SSF53098">
    <property type="entry name" value="Ribonuclease H-like"/>
    <property type="match status" value="1"/>
</dbReference>
<feature type="region of interest" description="Disordered" evidence="16">
    <location>
        <begin position="248"/>
        <end position="269"/>
    </location>
</feature>
<evidence type="ECO:0000256" key="10">
    <source>
        <dbReference type="ARBA" id="ARBA00022918"/>
    </source>
</evidence>
<dbReference type="OrthoDB" id="3943081at2759"/>
<feature type="region of interest" description="Disordered" evidence="16">
    <location>
        <begin position="283"/>
        <end position="312"/>
    </location>
</feature>
<reference evidence="18 19" key="1">
    <citation type="journal article" date="2012" name="BMC Genomics">
        <title>Tools to kill: Genome of one of the most destructive plant pathogenic fungi Macrophomina phaseolina.</title>
        <authorList>
            <person name="Islam M.S."/>
            <person name="Haque M.S."/>
            <person name="Islam M.M."/>
            <person name="Emdad E.M."/>
            <person name="Halim A."/>
            <person name="Hossen Q.M.M."/>
            <person name="Hossain M.Z."/>
            <person name="Ahmed B."/>
            <person name="Rahim S."/>
            <person name="Rahman M.S."/>
            <person name="Alam M.M."/>
            <person name="Hou S."/>
            <person name="Wan X."/>
            <person name="Saito J.A."/>
            <person name="Alam M."/>
        </authorList>
    </citation>
    <scope>NUCLEOTIDE SEQUENCE [LARGE SCALE GENOMIC DNA]</scope>
    <source>
        <strain evidence="18 19">MS6</strain>
    </source>
</reference>
<dbReference type="GO" id="GO:0032196">
    <property type="term" value="P:transposition"/>
    <property type="evidence" value="ECO:0007669"/>
    <property type="project" value="UniProtKB-KW"/>
</dbReference>
<dbReference type="GO" id="GO:0004519">
    <property type="term" value="F:endonuclease activity"/>
    <property type="evidence" value="ECO:0007669"/>
    <property type="project" value="UniProtKB-KW"/>
</dbReference>
<keyword evidence="12" id="KW-0238">DNA-binding</keyword>
<dbReference type="GO" id="GO:0003887">
    <property type="term" value="F:DNA-directed DNA polymerase activity"/>
    <property type="evidence" value="ECO:0007669"/>
    <property type="project" value="UniProtKB-KW"/>
</dbReference>
<keyword evidence="13" id="KW-0233">DNA recombination</keyword>
<comment type="catalytic activity">
    <reaction evidence="15">
        <text>DNA(n) + a 2'-deoxyribonucleoside 5'-triphosphate = DNA(n+1) + diphosphate</text>
        <dbReference type="Rhea" id="RHEA:22508"/>
        <dbReference type="Rhea" id="RHEA-COMP:17339"/>
        <dbReference type="Rhea" id="RHEA-COMP:17340"/>
        <dbReference type="ChEBI" id="CHEBI:33019"/>
        <dbReference type="ChEBI" id="CHEBI:61560"/>
        <dbReference type="ChEBI" id="CHEBI:173112"/>
        <dbReference type="EC" id="2.7.7.7"/>
    </reaction>
</comment>
<dbReference type="Pfam" id="PF25597">
    <property type="entry name" value="SH3_retrovirus"/>
    <property type="match status" value="1"/>
</dbReference>
<evidence type="ECO:0000256" key="1">
    <source>
        <dbReference type="ARBA" id="ARBA00022578"/>
    </source>
</evidence>
<keyword evidence="6" id="KW-0378">Hydrolase</keyword>
<feature type="region of interest" description="Disordered" evidence="16">
    <location>
        <begin position="1"/>
        <end position="26"/>
    </location>
</feature>
<feature type="compositionally biased region" description="Polar residues" evidence="16">
    <location>
        <begin position="290"/>
        <end position="300"/>
    </location>
</feature>
<comment type="catalytic activity">
    <reaction evidence="14">
        <text>DNA(n) + a 2'-deoxyribonucleoside 5'-triphosphate = DNA(n+1) + diphosphate</text>
        <dbReference type="Rhea" id="RHEA:22508"/>
        <dbReference type="Rhea" id="RHEA-COMP:17339"/>
        <dbReference type="Rhea" id="RHEA-COMP:17340"/>
        <dbReference type="ChEBI" id="CHEBI:33019"/>
        <dbReference type="ChEBI" id="CHEBI:61560"/>
        <dbReference type="ChEBI" id="CHEBI:173112"/>
        <dbReference type="EC" id="2.7.7.49"/>
    </reaction>
</comment>
<accession>K2R888</accession>
<evidence type="ECO:0000259" key="17">
    <source>
        <dbReference type="PROSITE" id="PS50994"/>
    </source>
</evidence>
<organism evidence="18 19">
    <name type="scientific">Macrophomina phaseolina (strain MS6)</name>
    <name type="common">Charcoal rot fungus</name>
    <dbReference type="NCBI Taxonomy" id="1126212"/>
    <lineage>
        <taxon>Eukaryota</taxon>
        <taxon>Fungi</taxon>
        <taxon>Dikarya</taxon>
        <taxon>Ascomycota</taxon>
        <taxon>Pezizomycotina</taxon>
        <taxon>Dothideomycetes</taxon>
        <taxon>Dothideomycetes incertae sedis</taxon>
        <taxon>Botryosphaeriales</taxon>
        <taxon>Botryosphaeriaceae</taxon>
        <taxon>Macrophomina</taxon>
    </lineage>
</organism>
<evidence type="ECO:0000256" key="6">
    <source>
        <dbReference type="ARBA" id="ARBA00022801"/>
    </source>
</evidence>
<name>K2R888_MACPH</name>
<dbReference type="eggNOG" id="KOG0017">
    <property type="taxonomic scope" value="Eukaryota"/>
</dbReference>
<feature type="domain" description="Integrase catalytic" evidence="17">
    <location>
        <begin position="1"/>
        <end position="78"/>
    </location>
</feature>
<evidence type="ECO:0000256" key="15">
    <source>
        <dbReference type="ARBA" id="ARBA00049244"/>
    </source>
</evidence>
<dbReference type="EMBL" id="AHHD01000185">
    <property type="protein sequence ID" value="EKG18601.1"/>
    <property type="molecule type" value="Genomic_DNA"/>
</dbReference>
<dbReference type="InParanoid" id="K2R888"/>
<proteinExistence type="predicted"/>
<keyword evidence="3" id="KW-0540">Nuclease</keyword>
<dbReference type="InterPro" id="IPR012337">
    <property type="entry name" value="RNaseH-like_sf"/>
</dbReference>
<dbReference type="VEuPathDB" id="FungiDB:MPH_04136"/>